<proteinExistence type="predicted"/>
<dbReference type="InterPro" id="IPR002545">
    <property type="entry name" value="CheW-lke_dom"/>
</dbReference>
<evidence type="ECO:0000313" key="2">
    <source>
        <dbReference type="EMBL" id="QIB34545.1"/>
    </source>
</evidence>
<dbReference type="GO" id="GO:0007165">
    <property type="term" value="P:signal transduction"/>
    <property type="evidence" value="ECO:0007669"/>
    <property type="project" value="InterPro"/>
</dbReference>
<dbReference type="Pfam" id="PF01584">
    <property type="entry name" value="CheW"/>
    <property type="match status" value="1"/>
</dbReference>
<dbReference type="AlphaFoldDB" id="A0A6P1YN37"/>
<dbReference type="Gene3D" id="2.40.50.180">
    <property type="entry name" value="CheA-289, Domain 4"/>
    <property type="match status" value="1"/>
</dbReference>
<keyword evidence="3" id="KW-1185">Reference proteome</keyword>
<dbReference type="RefSeq" id="WP_163075688.1">
    <property type="nucleotide sequence ID" value="NZ_CP048630.1"/>
</dbReference>
<evidence type="ECO:0000259" key="1">
    <source>
        <dbReference type="PROSITE" id="PS50851"/>
    </source>
</evidence>
<dbReference type="Gene3D" id="2.30.30.40">
    <property type="entry name" value="SH3 Domains"/>
    <property type="match status" value="1"/>
</dbReference>
<organism evidence="2 3">
    <name type="scientific">Ancylobacter pratisalsi</name>
    <dbReference type="NCBI Taxonomy" id="1745854"/>
    <lineage>
        <taxon>Bacteria</taxon>
        <taxon>Pseudomonadati</taxon>
        <taxon>Pseudomonadota</taxon>
        <taxon>Alphaproteobacteria</taxon>
        <taxon>Hyphomicrobiales</taxon>
        <taxon>Xanthobacteraceae</taxon>
        <taxon>Ancylobacter</taxon>
    </lineage>
</organism>
<name>A0A6P1YN37_9HYPH</name>
<dbReference type="InterPro" id="IPR036061">
    <property type="entry name" value="CheW-like_dom_sf"/>
</dbReference>
<dbReference type="Proteomes" id="UP000464751">
    <property type="component" value="Chromosome"/>
</dbReference>
<dbReference type="SMART" id="SM00260">
    <property type="entry name" value="CheW"/>
    <property type="match status" value="1"/>
</dbReference>
<feature type="domain" description="CheW-like" evidence="1">
    <location>
        <begin position="1"/>
        <end position="136"/>
    </location>
</feature>
<sequence length="148" mass="16057">MLLLPFTIDQSRMALPFDRVVRVEPMVAPLPLPRPIPNVVGGMVYHGNFVPLYGLRSKLGCNQKHTSADDCIVMTQAGGAMIGVIADEVSAVIEVSTDSISDYTLERGEIVAGATIVGDNLVLITNLDRFLSDDEKLELDAIRREFAG</sequence>
<dbReference type="GO" id="GO:0006935">
    <property type="term" value="P:chemotaxis"/>
    <property type="evidence" value="ECO:0007669"/>
    <property type="project" value="InterPro"/>
</dbReference>
<dbReference type="EMBL" id="CP048630">
    <property type="protein sequence ID" value="QIB34545.1"/>
    <property type="molecule type" value="Genomic_DNA"/>
</dbReference>
<dbReference type="KEGG" id="apra:G3A50_13095"/>
<dbReference type="SUPFAM" id="SSF50341">
    <property type="entry name" value="CheW-like"/>
    <property type="match status" value="1"/>
</dbReference>
<protein>
    <submittedName>
        <fullName evidence="2">Chemotaxis protein CheW</fullName>
    </submittedName>
</protein>
<evidence type="ECO:0000313" key="3">
    <source>
        <dbReference type="Proteomes" id="UP000464751"/>
    </source>
</evidence>
<dbReference type="PROSITE" id="PS50851">
    <property type="entry name" value="CHEW"/>
    <property type="match status" value="1"/>
</dbReference>
<gene>
    <name evidence="2" type="ORF">G3A50_13095</name>
</gene>
<accession>A0A6P1YN37</accession>
<reference evidence="2 3" key="1">
    <citation type="submission" date="2020-02" db="EMBL/GenBank/DDBJ databases">
        <authorList>
            <person name="Li G."/>
        </authorList>
    </citation>
    <scope>NUCLEOTIDE SEQUENCE [LARGE SCALE GENOMIC DNA]</scope>
    <source>
        <strain evidence="2 3">DSM 102029</strain>
    </source>
</reference>